<proteinExistence type="predicted"/>
<dbReference type="GO" id="GO:0005975">
    <property type="term" value="P:carbohydrate metabolic process"/>
    <property type="evidence" value="ECO:0007669"/>
    <property type="project" value="UniProtKB-ARBA"/>
</dbReference>
<reference evidence="2 3" key="1">
    <citation type="submission" date="2016-08" db="EMBL/GenBank/DDBJ databases">
        <authorList>
            <person name="Seilhamer J.J."/>
        </authorList>
    </citation>
    <scope>NUCLEOTIDE SEQUENCE [LARGE SCALE GENOMIC DNA]</scope>
    <source>
        <strain evidence="2">M3/6</strain>
    </source>
</reference>
<evidence type="ECO:0000313" key="3">
    <source>
        <dbReference type="Proteomes" id="UP000187464"/>
    </source>
</evidence>
<dbReference type="SUPFAM" id="SSF55545">
    <property type="entry name" value="beta-N-acetylhexosaminidase-like domain"/>
    <property type="match status" value="1"/>
</dbReference>
<dbReference type="AlphaFoldDB" id="A0A1R3SY97"/>
<dbReference type="Gene3D" id="3.30.379.10">
    <property type="entry name" value="Chitobiase/beta-hexosaminidase domain 2-like"/>
    <property type="match status" value="1"/>
</dbReference>
<sequence length="781" mass="90140">MYRPKIMNKWDAVLKICIALLCIPSTLYAGEIDLSGSRLFVSPSIKSPVKETIIRVLQEEVRKRTDIHLGITDGWSGSPVIALALSSDGVLNGKPLPEKTRLSLQAESFSVVVEEDNSHPIVWLIGADERGVLFATGHLLRTSLLADKQILFDSSNAIQSAPEYPVRGHQLGYRNTANSYDAWTKEQYEQYIRELVIFGTNCIETIPFDNTPSPHMKLSKEEMNRHISTICKNYGIDYWVWTPANVDLSDESLFRTEVKKHSDYYRECPHLSHVFVPGGDPGDNHPRYVMPFLKAIAAELEKYHPRAGVWVSLQGFSDEQIDYFYHYLETENPDWLRGVVSGPGSPPLSDTRYRLPKKYMHRHYADITHTVRCLYPTLRWDQAFALTLGREPVNPQPFYYAGLHDRYAPFTDGFLTYSDGAHDDLNKFIWSRKGWSMEEDATGITEQYVRFFFGTKPDDRVADAILGLERNWDGPIEANGGIEMTFLRWQQFEEAYPRLQNDWRWQMLLLRAYYDTYTKRRKLYEQGLEQEANKLLGQAPEMGAAKAMKLALEKVNEADLVNIAPSLRKKIDGYCDALYHSIGLQTSVEKYQASGAERGCVLDFVDYPLNNRWWLSDQFEKIGQMETEAEKLSALEVIAGWENPGKGSYYDNISNISQSPRVKTTVYDATDVAWWDRGKSRKRLSTQLFQNFPQLLYEDLDPKARYLIRIAGYGDALLRVDGERISPTLYNKELEEFKEFPIDRRFFQDGKLEVSFDEPEESHLNWRQYSKVCDIWLIKIY</sequence>
<dbReference type="Proteomes" id="UP000187464">
    <property type="component" value="Chromosome I"/>
</dbReference>
<name>A0A1R3SY97_9BACT</name>
<dbReference type="InterPro" id="IPR029018">
    <property type="entry name" value="Hex-like_dom2"/>
</dbReference>
<dbReference type="EMBL" id="LT605205">
    <property type="protein sequence ID" value="SCD18869.1"/>
    <property type="molecule type" value="Genomic_DNA"/>
</dbReference>
<dbReference type="RefSeq" id="WP_076928267.1">
    <property type="nucleotide sequence ID" value="NZ_LT605205.1"/>
</dbReference>
<protein>
    <submittedName>
        <fullName evidence="2">Uncharacterized protein</fullName>
    </submittedName>
</protein>
<dbReference type="STRING" id="1642647.PSM36_0033"/>
<organism evidence="2 3">
    <name type="scientific">Proteiniphilum saccharofermentans</name>
    <dbReference type="NCBI Taxonomy" id="1642647"/>
    <lineage>
        <taxon>Bacteria</taxon>
        <taxon>Pseudomonadati</taxon>
        <taxon>Bacteroidota</taxon>
        <taxon>Bacteroidia</taxon>
        <taxon>Bacteroidales</taxon>
        <taxon>Dysgonomonadaceae</taxon>
        <taxon>Proteiniphilum</taxon>
    </lineage>
</organism>
<dbReference type="GO" id="GO:0016787">
    <property type="term" value="F:hydrolase activity"/>
    <property type="evidence" value="ECO:0007669"/>
    <property type="project" value="UniProtKB-KW"/>
</dbReference>
<evidence type="ECO:0000313" key="2">
    <source>
        <dbReference type="EMBL" id="SCD18869.1"/>
    </source>
</evidence>
<dbReference type="KEGG" id="psac:PSM36_0033"/>
<gene>
    <name evidence="2" type="ORF">PSM36_0033</name>
</gene>
<accession>A0A1R3SY97</accession>
<keyword evidence="3" id="KW-1185">Reference proteome</keyword>
<evidence type="ECO:0000256" key="1">
    <source>
        <dbReference type="ARBA" id="ARBA00022801"/>
    </source>
</evidence>
<keyword evidence="1" id="KW-0378">Hydrolase</keyword>